<dbReference type="AlphaFoldDB" id="A0A1M5UKE5"/>
<dbReference type="EMBL" id="FQWV01000011">
    <property type="protein sequence ID" value="SHH63133.1"/>
    <property type="molecule type" value="Genomic_DNA"/>
</dbReference>
<dbReference type="SUPFAM" id="SSF48264">
    <property type="entry name" value="Cytochrome P450"/>
    <property type="match status" value="1"/>
</dbReference>
<keyword evidence="10" id="KW-1185">Reference proteome</keyword>
<dbReference type="GO" id="GO:0005506">
    <property type="term" value="F:iron ion binding"/>
    <property type="evidence" value="ECO:0007669"/>
    <property type="project" value="InterPro"/>
</dbReference>
<keyword evidence="3 7" id="KW-0479">Metal-binding</keyword>
<evidence type="ECO:0000256" key="4">
    <source>
        <dbReference type="ARBA" id="ARBA00023002"/>
    </source>
</evidence>
<feature type="region of interest" description="Disordered" evidence="8">
    <location>
        <begin position="1"/>
        <end position="21"/>
    </location>
</feature>
<dbReference type="InterPro" id="IPR036396">
    <property type="entry name" value="Cyt_P450_sf"/>
</dbReference>
<dbReference type="PANTHER" id="PTHR24291:SF50">
    <property type="entry name" value="BIFUNCTIONAL ALBAFLAVENONE MONOOXYGENASE_TERPENE SYNTHASE"/>
    <property type="match status" value="1"/>
</dbReference>
<keyword evidence="4 7" id="KW-0560">Oxidoreductase</keyword>
<evidence type="ECO:0000256" key="2">
    <source>
        <dbReference type="ARBA" id="ARBA00022617"/>
    </source>
</evidence>
<dbReference type="PROSITE" id="PS00086">
    <property type="entry name" value="CYTOCHROME_P450"/>
    <property type="match status" value="1"/>
</dbReference>
<dbReference type="GO" id="GO:0020037">
    <property type="term" value="F:heme binding"/>
    <property type="evidence" value="ECO:0007669"/>
    <property type="project" value="InterPro"/>
</dbReference>
<evidence type="ECO:0000256" key="8">
    <source>
        <dbReference type="SAM" id="MobiDB-lite"/>
    </source>
</evidence>
<evidence type="ECO:0000256" key="1">
    <source>
        <dbReference type="ARBA" id="ARBA00010617"/>
    </source>
</evidence>
<dbReference type="OrthoDB" id="9881at2157"/>
<dbReference type="GO" id="GO:0016705">
    <property type="term" value="F:oxidoreductase activity, acting on paired donors, with incorporation or reduction of molecular oxygen"/>
    <property type="evidence" value="ECO:0007669"/>
    <property type="project" value="InterPro"/>
</dbReference>
<keyword evidence="5 7" id="KW-0408">Iron</keyword>
<evidence type="ECO:0000256" key="7">
    <source>
        <dbReference type="RuleBase" id="RU000461"/>
    </source>
</evidence>
<dbReference type="PRINTS" id="PR00463">
    <property type="entry name" value="EP450I"/>
</dbReference>
<dbReference type="STRING" id="43928.SAMN05443636_3039"/>
<dbReference type="PRINTS" id="PR00385">
    <property type="entry name" value="P450"/>
</dbReference>
<dbReference type="CDD" id="cd20620">
    <property type="entry name" value="CYP132-like"/>
    <property type="match status" value="1"/>
</dbReference>
<evidence type="ECO:0000256" key="5">
    <source>
        <dbReference type="ARBA" id="ARBA00023004"/>
    </source>
</evidence>
<evidence type="ECO:0000256" key="3">
    <source>
        <dbReference type="ARBA" id="ARBA00022723"/>
    </source>
</evidence>
<dbReference type="Proteomes" id="UP000184357">
    <property type="component" value="Unassembled WGS sequence"/>
</dbReference>
<dbReference type="Gene3D" id="1.10.630.10">
    <property type="entry name" value="Cytochrome P450"/>
    <property type="match status" value="1"/>
</dbReference>
<dbReference type="InterPro" id="IPR001128">
    <property type="entry name" value="Cyt_P450"/>
</dbReference>
<feature type="compositionally biased region" description="Basic and acidic residues" evidence="8">
    <location>
        <begin position="1"/>
        <end position="10"/>
    </location>
</feature>
<evidence type="ECO:0000313" key="9">
    <source>
        <dbReference type="EMBL" id="SHH63133.1"/>
    </source>
</evidence>
<keyword evidence="6 7" id="KW-0503">Monooxygenase</keyword>
<dbReference type="InterPro" id="IPR050196">
    <property type="entry name" value="Cytochrome_P450_Monoox"/>
</dbReference>
<dbReference type="GO" id="GO:0004497">
    <property type="term" value="F:monooxygenase activity"/>
    <property type="evidence" value="ECO:0007669"/>
    <property type="project" value="UniProtKB-KW"/>
</dbReference>
<dbReference type="PANTHER" id="PTHR24291">
    <property type="entry name" value="CYTOCHROME P450 FAMILY 4"/>
    <property type="match status" value="1"/>
</dbReference>
<evidence type="ECO:0000313" key="10">
    <source>
        <dbReference type="Proteomes" id="UP000184357"/>
    </source>
</evidence>
<gene>
    <name evidence="9" type="ORF">SAMN05443636_3039</name>
</gene>
<reference evidence="9 10" key="1">
    <citation type="submission" date="2016-11" db="EMBL/GenBank/DDBJ databases">
        <authorList>
            <person name="Jaros S."/>
            <person name="Januszkiewicz K."/>
            <person name="Wedrychowicz H."/>
        </authorList>
    </citation>
    <scope>NUCLEOTIDE SEQUENCE [LARGE SCALE GENOMIC DNA]</scope>
    <source>
        <strain evidence="9 10">DSM 9297</strain>
    </source>
</reference>
<protein>
    <submittedName>
        <fullName evidence="9">Cytochrome P450</fullName>
    </submittedName>
</protein>
<dbReference type="InterPro" id="IPR017972">
    <property type="entry name" value="Cyt_P450_CS"/>
</dbReference>
<name>A0A1M5UKE5_9EURY</name>
<keyword evidence="2 7" id="KW-0349">Heme</keyword>
<dbReference type="Pfam" id="PF00067">
    <property type="entry name" value="p450"/>
    <property type="match status" value="1"/>
</dbReference>
<dbReference type="InterPro" id="IPR002401">
    <property type="entry name" value="Cyt_P450_E_grp-I"/>
</dbReference>
<accession>A0A1M5UKE5</accession>
<comment type="similarity">
    <text evidence="1 7">Belongs to the cytochrome P450 family.</text>
</comment>
<sequence length="458" mass="51259">MSDTPDRPRPSEAAPGPDGLPVLGSFLETRRDFFAFRDRVAAEYGGVARYRVLGQEVFLLTDPDAIQRVLVTENERYVKGELFQQQLRPVLGNGLLNSEGDFWRRQRHLIQPAFTPDRIAGYADMMVETAERTSARWDDGEVRDVHRDMMGLTLDIVARALMGVDIRDRTPAIGGALDTVMEQSAGGSLLDLLPPSVPTPGREKLREATASLDRIVDELVDEKRRALREGETEPDADVVSALLTAEDDDGERMAAEQVRDEVKTLLLAGHETTALSLTFTLHLLAQHPEVERRLLDELEAELGGAAAGFDTVRDLDYLDRVVTESMRLLPPVHGILREPTEAVDLGGYRVPEGTPLAISQWVVHRDPAHYDDPLAFRPERWTDDLEADLHPLAYFPFSSGPRRCVGDRFALLEAKLILATLLRRFAFEVVDPVNLEANLEASITTRPTRPVRMRLHER</sequence>
<evidence type="ECO:0000256" key="6">
    <source>
        <dbReference type="ARBA" id="ARBA00023033"/>
    </source>
</evidence>
<dbReference type="RefSeq" id="WP_073311115.1">
    <property type="nucleotide sequence ID" value="NZ_FQWV01000011.1"/>
</dbReference>
<proteinExistence type="inferred from homology"/>
<organism evidence="9 10">
    <name type="scientific">Halobaculum gomorrense</name>
    <dbReference type="NCBI Taxonomy" id="43928"/>
    <lineage>
        <taxon>Archaea</taxon>
        <taxon>Methanobacteriati</taxon>
        <taxon>Methanobacteriota</taxon>
        <taxon>Stenosarchaea group</taxon>
        <taxon>Halobacteria</taxon>
        <taxon>Halobacteriales</taxon>
        <taxon>Haloferacaceae</taxon>
        <taxon>Halobaculum</taxon>
    </lineage>
</organism>